<evidence type="ECO:0000256" key="9">
    <source>
        <dbReference type="ARBA" id="ARBA00023170"/>
    </source>
</evidence>
<evidence type="ECO:0000256" key="6">
    <source>
        <dbReference type="ARBA" id="ARBA00022989"/>
    </source>
</evidence>
<keyword evidence="4 12" id="KW-0812">Transmembrane</keyword>
<dbReference type="InterPro" id="IPR007110">
    <property type="entry name" value="Ig-like_dom"/>
</dbReference>
<keyword evidence="7 12" id="KW-0472">Membrane</keyword>
<dbReference type="InterPro" id="IPR013783">
    <property type="entry name" value="Ig-like_fold"/>
</dbReference>
<dbReference type="SUPFAM" id="SSF47986">
    <property type="entry name" value="DEATH domain"/>
    <property type="match status" value="1"/>
</dbReference>
<feature type="domain" description="Ig-like" evidence="15">
    <location>
        <begin position="156"/>
        <end position="254"/>
    </location>
</feature>
<keyword evidence="10" id="KW-0325">Glycoprotein</keyword>
<feature type="compositionally biased region" description="Low complexity" evidence="13">
    <location>
        <begin position="526"/>
        <end position="539"/>
    </location>
</feature>
<evidence type="ECO:0000256" key="11">
    <source>
        <dbReference type="ARBA" id="ARBA00023319"/>
    </source>
</evidence>
<dbReference type="Pfam" id="PF25609">
    <property type="entry name" value="Unc5_NetrinR_N"/>
    <property type="match status" value="1"/>
</dbReference>
<evidence type="ECO:0000256" key="8">
    <source>
        <dbReference type="ARBA" id="ARBA00023157"/>
    </source>
</evidence>
<evidence type="ECO:0000259" key="14">
    <source>
        <dbReference type="PROSITE" id="PS50017"/>
    </source>
</evidence>
<dbReference type="EMBL" id="GBHO01043896">
    <property type="protein sequence ID" value="JAF99707.1"/>
    <property type="molecule type" value="Transcribed_RNA"/>
</dbReference>
<evidence type="ECO:0000256" key="5">
    <source>
        <dbReference type="ARBA" id="ARBA00022729"/>
    </source>
</evidence>
<feature type="domain" description="Death" evidence="14">
    <location>
        <begin position="919"/>
        <end position="983"/>
    </location>
</feature>
<protein>
    <recommendedName>
        <fullName evidence="12">Netrin receptor UNC5</fullName>
    </recommendedName>
</protein>
<feature type="domain" description="ZU5" evidence="16">
    <location>
        <begin position="559"/>
        <end position="697"/>
    </location>
</feature>
<feature type="transmembrane region" description="Helical" evidence="12">
    <location>
        <begin position="391"/>
        <end position="415"/>
    </location>
</feature>
<dbReference type="PROSITE" id="PS50017">
    <property type="entry name" value="DEATH_DOMAIN"/>
    <property type="match status" value="1"/>
</dbReference>
<dbReference type="Pfam" id="PF00090">
    <property type="entry name" value="TSP_1"/>
    <property type="match status" value="1"/>
</dbReference>
<dbReference type="Pfam" id="PF00791">
    <property type="entry name" value="ZU5"/>
    <property type="match status" value="1"/>
</dbReference>
<keyword evidence="9 12" id="KW-0675">Receptor</keyword>
<feature type="chain" id="PRO_5025096613" description="Netrin receptor UNC5" evidence="12">
    <location>
        <begin position="23"/>
        <end position="987"/>
    </location>
</feature>
<proteinExistence type="inferred from homology"/>
<dbReference type="Gene3D" id="1.10.533.10">
    <property type="entry name" value="Death Domain, Fas"/>
    <property type="match status" value="1"/>
</dbReference>
<dbReference type="FunFam" id="2.60.40.10:FF:000037">
    <property type="entry name" value="Unc-5 netrin receptor C"/>
    <property type="match status" value="1"/>
</dbReference>
<dbReference type="GO" id="GO:0005042">
    <property type="term" value="F:netrin receptor activity"/>
    <property type="evidence" value="ECO:0007669"/>
    <property type="project" value="UniProtKB-UniRule"/>
</dbReference>
<reference evidence="17" key="1">
    <citation type="journal article" date="2014" name="PLoS ONE">
        <title>Transcriptome-Based Identification of ABC Transporters in the Western Tarnished Plant Bug Lygus hesperus.</title>
        <authorList>
            <person name="Hull J.J."/>
            <person name="Chaney K."/>
            <person name="Geib S.M."/>
            <person name="Fabrick J.A."/>
            <person name="Brent C.S."/>
            <person name="Walsh D."/>
            <person name="Lavine L.C."/>
        </authorList>
    </citation>
    <scope>NUCLEOTIDE SEQUENCE</scope>
</reference>
<dbReference type="Pfam" id="PF17217">
    <property type="entry name" value="UPA"/>
    <property type="match status" value="1"/>
</dbReference>
<gene>
    <name evidence="17" type="primary">Unc5c</name>
    <name evidence="17" type="ORF">CM83_37616</name>
</gene>
<dbReference type="CDD" id="cd08781">
    <property type="entry name" value="Death_UNC5-like"/>
    <property type="match status" value="1"/>
</dbReference>
<keyword evidence="5 12" id="KW-0732">Signal</keyword>
<dbReference type="GO" id="GO:0005886">
    <property type="term" value="C:plasma membrane"/>
    <property type="evidence" value="ECO:0007669"/>
    <property type="project" value="UniProtKB-SubCell"/>
</dbReference>
<dbReference type="SMART" id="SM00409">
    <property type="entry name" value="IG"/>
    <property type="match status" value="2"/>
</dbReference>
<evidence type="ECO:0000256" key="12">
    <source>
        <dbReference type="RuleBase" id="RU367033"/>
    </source>
</evidence>
<feature type="signal peptide" evidence="12">
    <location>
        <begin position="1"/>
        <end position="22"/>
    </location>
</feature>
<keyword evidence="6 12" id="KW-1133">Transmembrane helix</keyword>
<dbReference type="PANTHER" id="PTHR12582:SF47">
    <property type="entry name" value="NETRIN RECEPTOR UNC-5"/>
    <property type="match status" value="1"/>
</dbReference>
<evidence type="ECO:0000259" key="16">
    <source>
        <dbReference type="PROSITE" id="PS51145"/>
    </source>
</evidence>
<feature type="compositionally biased region" description="Low complexity" evidence="13">
    <location>
        <begin position="501"/>
        <end position="515"/>
    </location>
</feature>
<evidence type="ECO:0000256" key="1">
    <source>
        <dbReference type="ARBA" id="ARBA00004479"/>
    </source>
</evidence>
<feature type="region of interest" description="Disordered" evidence="13">
    <location>
        <begin position="489"/>
        <end position="544"/>
    </location>
</feature>
<dbReference type="InterPro" id="IPR003598">
    <property type="entry name" value="Ig_sub2"/>
</dbReference>
<dbReference type="PROSITE" id="PS50835">
    <property type="entry name" value="IG_LIKE"/>
    <property type="match status" value="1"/>
</dbReference>
<dbReference type="Gene3D" id="2.60.40.10">
    <property type="entry name" value="Immunoglobulins"/>
    <property type="match status" value="2"/>
</dbReference>
<comment type="subcellular location">
    <subcellularLocation>
        <location evidence="12">Cell membrane</location>
        <topology evidence="12">Single-pass type I membrane protein</topology>
    </subcellularLocation>
    <subcellularLocation>
        <location evidence="1">Membrane</location>
        <topology evidence="1">Single-pass type I membrane protein</topology>
    </subcellularLocation>
</comment>
<dbReference type="FunFam" id="2.20.100.10:FF:000002">
    <property type="entry name" value="Unc-5 netrin receptor C"/>
    <property type="match status" value="2"/>
</dbReference>
<evidence type="ECO:0000259" key="15">
    <source>
        <dbReference type="PROSITE" id="PS50835"/>
    </source>
</evidence>
<dbReference type="InterPro" id="IPR057755">
    <property type="entry name" value="UNC5A-D-like_N"/>
</dbReference>
<reference evidence="17" key="2">
    <citation type="submission" date="2014-07" db="EMBL/GenBank/DDBJ databases">
        <authorList>
            <person name="Hull J."/>
        </authorList>
    </citation>
    <scope>NUCLEOTIDE SEQUENCE</scope>
</reference>
<keyword evidence="11 12" id="KW-0393">Immunoglobulin domain</keyword>
<feature type="region of interest" description="Disordered" evidence="13">
    <location>
        <begin position="27"/>
        <end position="59"/>
    </location>
</feature>
<dbReference type="SUPFAM" id="SSF48726">
    <property type="entry name" value="Immunoglobulin"/>
    <property type="match status" value="2"/>
</dbReference>
<dbReference type="InterPro" id="IPR000884">
    <property type="entry name" value="TSP1_rpt"/>
</dbReference>
<dbReference type="SUPFAM" id="SSF82895">
    <property type="entry name" value="TSP-1 type 1 repeat"/>
    <property type="match status" value="2"/>
</dbReference>
<dbReference type="Gene3D" id="2.20.100.10">
    <property type="entry name" value="Thrombospondin type-1 (TSP1) repeat"/>
    <property type="match status" value="2"/>
</dbReference>
<dbReference type="GO" id="GO:0008045">
    <property type="term" value="P:motor neuron axon guidance"/>
    <property type="evidence" value="ECO:0007669"/>
    <property type="project" value="TreeGrafter"/>
</dbReference>
<dbReference type="PRINTS" id="PR01705">
    <property type="entry name" value="TSP1REPEAT"/>
</dbReference>
<feature type="compositionally biased region" description="Acidic residues" evidence="13">
    <location>
        <begin position="27"/>
        <end position="40"/>
    </location>
</feature>
<dbReference type="InterPro" id="IPR036179">
    <property type="entry name" value="Ig-like_dom_sf"/>
</dbReference>
<dbReference type="SMART" id="SM00209">
    <property type="entry name" value="TSP1"/>
    <property type="match status" value="2"/>
</dbReference>
<sequence>MTTLDFRLVVFLLSSALLVSTATDLEGGAEDEVGDDESYPLEDPHEPTIPSSEAHDASQSVPLPVFLEEPTDAYIIKNKPATLNCRAAHALQVYFKCNGGRTQETSSHQEFVDPQTGVRNIEATVNITRDDVEEYFNKFKCECIAWSSSGQIRSQPATLDVAYLKKTFESPPYSMSVEVDRQAEIRCHPPVGMPLPRVYWLRNGVPLEPSDTNIIMSSEGHLLVNQARLQDTANYSCVAENIAARRVSDPAALTVYVNGGWSAWSSWSDCNARCGHGVQKRSRTCTNPAPLNGGKTCQGPSTQKDDCTSQCPVVDGRWTAWSGWSSCGPDCKHMRKRTCTNPSPSNGGKFCFGKDSIIGNCTGGLCPFGSDGSDGSHLTGEATRAEVETDVALYIGLAVACSVFAALSALIFRLFRRKGRDHSMYNMAVSEYQAEYYPDDDKKNLHSGHQPDLTRTVVIPLSVPACYEYPYSDAADKYGLPRSCSEHHYDVPPLNSPPGASPSTSTSTHSVESAAPQSGRDHPRSSSHSLTSFSCSSPSNVDSAYDSKCVPVRGLDSDCVAWVTMSTAGGRLALPDSGVSLTIPEGAIPRGQKEDIYIAVLRDDRHRPKLTDRQTQLSPVVLCGPAGVVFKKPVVLSFHHCASLKHGQWSVSVWSSDSPPEATPVWQKIVTLGEETINTPVFTQLDQSQVFLVSDQLTRFVLVGEAANPMLPVARPVKMLRLAVFAPSPSHSSQPLDYSIRVYTLEDTVAALEGVVQMEKKLGGCLVDKPKILLFQDGGGNLCLSLEDIGPGWRSKPQAEYQEIPFQHVWNSTQTHLHCSFTLERTDRLTSNVNFKVLSCQKGCQNHRQIFRVNAELRPESSLSSLIPPSPAIGKCRTVTSSSGCGSSVTTCDPPFRFSKTLRKQLCQCLDPPNARSNDWRMLAQKLNVDRYINYFATKASPTDHILDLWEARHREPSAVTDLLNIFRVMGRSDAATLLEKELGPWI</sequence>
<evidence type="ECO:0000256" key="13">
    <source>
        <dbReference type="SAM" id="MobiDB-lite"/>
    </source>
</evidence>
<evidence type="ECO:0000256" key="7">
    <source>
        <dbReference type="ARBA" id="ARBA00023136"/>
    </source>
</evidence>
<dbReference type="InterPro" id="IPR011029">
    <property type="entry name" value="DEATH-like_dom_sf"/>
</dbReference>
<comment type="similarity">
    <text evidence="2 12">Belongs to the unc-5 family.</text>
</comment>
<accession>A0A0A9VZT2</accession>
<evidence type="ECO:0000313" key="17">
    <source>
        <dbReference type="EMBL" id="JAF99707.1"/>
    </source>
</evidence>
<evidence type="ECO:0000256" key="2">
    <source>
        <dbReference type="ARBA" id="ARBA00009844"/>
    </source>
</evidence>
<dbReference type="Pfam" id="PF00531">
    <property type="entry name" value="Death"/>
    <property type="match status" value="1"/>
</dbReference>
<dbReference type="InterPro" id="IPR000906">
    <property type="entry name" value="ZU5_dom"/>
</dbReference>
<dbReference type="AlphaFoldDB" id="A0A0A9VZT2"/>
<evidence type="ECO:0000256" key="4">
    <source>
        <dbReference type="ARBA" id="ARBA00022692"/>
    </source>
</evidence>
<dbReference type="SMART" id="SM00218">
    <property type="entry name" value="ZU5"/>
    <property type="match status" value="1"/>
</dbReference>
<dbReference type="InterPro" id="IPR000488">
    <property type="entry name" value="Death_dom"/>
</dbReference>
<comment type="function">
    <text evidence="12">Receptor for netrin required for axon guidance. Mediates axon repulsion of neuronal growth cones in the developing nervous system upon ligand binding.</text>
</comment>
<dbReference type="PANTHER" id="PTHR12582">
    <property type="entry name" value="NETRIN RECEPTOR UNC5"/>
    <property type="match status" value="1"/>
</dbReference>
<evidence type="ECO:0000256" key="3">
    <source>
        <dbReference type="ARBA" id="ARBA00022473"/>
    </source>
</evidence>
<dbReference type="PROSITE" id="PS50092">
    <property type="entry name" value="TSP1"/>
    <property type="match status" value="2"/>
</dbReference>
<dbReference type="InterPro" id="IPR033772">
    <property type="entry name" value="UPA"/>
</dbReference>
<dbReference type="InterPro" id="IPR036383">
    <property type="entry name" value="TSP1_rpt_sf"/>
</dbReference>
<dbReference type="InterPro" id="IPR037936">
    <property type="entry name" value="UNC5A-D"/>
</dbReference>
<dbReference type="Gene3D" id="2.60.220.30">
    <property type="match status" value="1"/>
</dbReference>
<dbReference type="PROSITE" id="PS51145">
    <property type="entry name" value="ZU5"/>
    <property type="match status" value="1"/>
</dbReference>
<dbReference type="Pfam" id="PF07679">
    <property type="entry name" value="I-set"/>
    <property type="match status" value="1"/>
</dbReference>
<keyword evidence="8" id="KW-1015">Disulfide bond</keyword>
<dbReference type="InterPro" id="IPR013098">
    <property type="entry name" value="Ig_I-set"/>
</dbReference>
<dbReference type="InterPro" id="IPR003599">
    <property type="entry name" value="Ig_sub"/>
</dbReference>
<dbReference type="FunFam" id="2.60.220.30:FF:000003">
    <property type="entry name" value="Unc-5 netrin receptor C"/>
    <property type="match status" value="1"/>
</dbReference>
<dbReference type="SMART" id="SM00408">
    <property type="entry name" value="IGc2"/>
    <property type="match status" value="1"/>
</dbReference>
<dbReference type="FunFam" id="1.10.533.10:FF:000092">
    <property type="entry name" value="Netrin receptor unc-5"/>
    <property type="match status" value="1"/>
</dbReference>
<dbReference type="SMART" id="SM00005">
    <property type="entry name" value="DEATH"/>
    <property type="match status" value="1"/>
</dbReference>
<keyword evidence="3 12" id="KW-0217">Developmental protein</keyword>
<name>A0A0A9VZT2_LYGHE</name>
<organism evidence="17">
    <name type="scientific">Lygus hesperus</name>
    <name type="common">Western plant bug</name>
    <dbReference type="NCBI Taxonomy" id="30085"/>
    <lineage>
        <taxon>Eukaryota</taxon>
        <taxon>Metazoa</taxon>
        <taxon>Ecdysozoa</taxon>
        <taxon>Arthropoda</taxon>
        <taxon>Hexapoda</taxon>
        <taxon>Insecta</taxon>
        <taxon>Pterygota</taxon>
        <taxon>Neoptera</taxon>
        <taxon>Paraneoptera</taxon>
        <taxon>Hemiptera</taxon>
        <taxon>Heteroptera</taxon>
        <taxon>Panheteroptera</taxon>
        <taxon>Cimicomorpha</taxon>
        <taxon>Miridae</taxon>
        <taxon>Mirini</taxon>
        <taxon>Lygus</taxon>
    </lineage>
</organism>
<evidence type="ECO:0000256" key="10">
    <source>
        <dbReference type="ARBA" id="ARBA00023180"/>
    </source>
</evidence>